<dbReference type="Gene3D" id="3.40.50.2300">
    <property type="match status" value="1"/>
</dbReference>
<dbReference type="InterPro" id="IPR000836">
    <property type="entry name" value="PRTase_dom"/>
</dbReference>
<dbReference type="GO" id="GO:0019955">
    <property type="term" value="F:cytokine binding"/>
    <property type="evidence" value="ECO:0007669"/>
    <property type="project" value="UniProtKB-ARBA"/>
</dbReference>
<evidence type="ECO:0000256" key="13">
    <source>
        <dbReference type="PROSITE-ProRule" id="PRU00169"/>
    </source>
</evidence>
<evidence type="ECO:0000259" key="15">
    <source>
        <dbReference type="PROSITE" id="PS50109"/>
    </source>
</evidence>
<evidence type="ECO:0000256" key="3">
    <source>
        <dbReference type="ARBA" id="ARBA00004127"/>
    </source>
</evidence>
<name>A0A6I9RJW2_ELAGV</name>
<evidence type="ECO:0000259" key="16">
    <source>
        <dbReference type="PROSITE" id="PS50110"/>
    </source>
</evidence>
<feature type="domain" description="CHASE" evidence="17">
    <location>
        <begin position="147"/>
        <end position="373"/>
    </location>
</feature>
<evidence type="ECO:0000256" key="8">
    <source>
        <dbReference type="ARBA" id="ARBA00022777"/>
    </source>
</evidence>
<feature type="domain" description="Response regulatory" evidence="16">
    <location>
        <begin position="728"/>
        <end position="850"/>
    </location>
</feature>
<dbReference type="InterPro" id="IPR050956">
    <property type="entry name" value="2C_system_His_kinase"/>
</dbReference>
<dbReference type="PRINTS" id="PR00344">
    <property type="entry name" value="BCTRLSENSOR"/>
</dbReference>
<dbReference type="GeneID" id="105049722"/>
<dbReference type="RefSeq" id="XP_010927761.1">
    <property type="nucleotide sequence ID" value="XM_010929459.3"/>
</dbReference>
<feature type="modified residue" description="4-aspartylphosphate" evidence="13">
    <location>
        <position position="779"/>
    </location>
</feature>
<dbReference type="SUPFAM" id="SSF52172">
    <property type="entry name" value="CheY-like"/>
    <property type="match status" value="2"/>
</dbReference>
<protein>
    <recommendedName>
        <fullName evidence="4">histidine kinase</fullName>
        <ecNumber evidence="4">2.7.13.3</ecNumber>
    </recommendedName>
</protein>
<evidence type="ECO:0000256" key="2">
    <source>
        <dbReference type="ARBA" id="ARBA00002427"/>
    </source>
</evidence>
<dbReference type="PROSITE" id="PS50109">
    <property type="entry name" value="HIS_KIN"/>
    <property type="match status" value="1"/>
</dbReference>
<reference evidence="19" key="1">
    <citation type="submission" date="2025-08" db="UniProtKB">
        <authorList>
            <consortium name="RefSeq"/>
        </authorList>
    </citation>
    <scope>IDENTIFICATION</scope>
</reference>
<keyword evidence="6" id="KW-0808">Transferase</keyword>
<dbReference type="InterPro" id="IPR036890">
    <property type="entry name" value="HATPase_C_sf"/>
</dbReference>
<feature type="modified residue" description="4-aspartylphosphate" evidence="13">
    <location>
        <position position="926"/>
    </location>
</feature>
<dbReference type="InterPro" id="IPR003594">
    <property type="entry name" value="HATPase_dom"/>
</dbReference>
<dbReference type="SMART" id="SM00448">
    <property type="entry name" value="REC"/>
    <property type="match status" value="1"/>
</dbReference>
<dbReference type="GO" id="GO:0009736">
    <property type="term" value="P:cytokinin-activated signaling pathway"/>
    <property type="evidence" value="ECO:0007669"/>
    <property type="project" value="UniProtKB-KW"/>
</dbReference>
<evidence type="ECO:0000256" key="6">
    <source>
        <dbReference type="ARBA" id="ARBA00022679"/>
    </source>
</evidence>
<dbReference type="Gene3D" id="1.10.287.130">
    <property type="match status" value="1"/>
</dbReference>
<keyword evidence="8 19" id="KW-0418">Kinase</keyword>
<evidence type="ECO:0000256" key="9">
    <source>
        <dbReference type="ARBA" id="ARBA00022864"/>
    </source>
</evidence>
<keyword evidence="5 13" id="KW-0597">Phosphoprotein</keyword>
<feature type="transmembrane region" description="Helical" evidence="14">
    <location>
        <begin position="382"/>
        <end position="404"/>
    </location>
</feature>
<dbReference type="SMART" id="SM00387">
    <property type="entry name" value="HATPase_c"/>
    <property type="match status" value="1"/>
</dbReference>
<keyword evidence="11" id="KW-0902">Two-component regulatory system</keyword>
<proteinExistence type="predicted"/>
<dbReference type="InParanoid" id="A0A6I9RJW2"/>
<gene>
    <name evidence="19" type="primary">LOC105049722</name>
</gene>
<organism evidence="18 19">
    <name type="scientific">Elaeis guineensis var. tenera</name>
    <name type="common">Oil palm</name>
    <dbReference type="NCBI Taxonomy" id="51953"/>
    <lineage>
        <taxon>Eukaryota</taxon>
        <taxon>Viridiplantae</taxon>
        <taxon>Streptophyta</taxon>
        <taxon>Embryophyta</taxon>
        <taxon>Tracheophyta</taxon>
        <taxon>Spermatophyta</taxon>
        <taxon>Magnoliopsida</taxon>
        <taxon>Liliopsida</taxon>
        <taxon>Arecaceae</taxon>
        <taxon>Arecoideae</taxon>
        <taxon>Cocoseae</taxon>
        <taxon>Elaeidinae</taxon>
        <taxon>Elaeis</taxon>
    </lineage>
</organism>
<keyword evidence="10 14" id="KW-1133">Transmembrane helix</keyword>
<accession>A0A6I9RJW2</accession>
<dbReference type="CDD" id="cd16922">
    <property type="entry name" value="HATPase_EvgS-ArcB-TorS-like"/>
    <property type="match status" value="1"/>
</dbReference>
<dbReference type="InterPro" id="IPR036097">
    <property type="entry name" value="HisK_dim/P_sf"/>
</dbReference>
<dbReference type="OrthoDB" id="10266508at2759"/>
<dbReference type="GO" id="GO:0012505">
    <property type="term" value="C:endomembrane system"/>
    <property type="evidence" value="ECO:0007669"/>
    <property type="project" value="UniProtKB-SubCell"/>
</dbReference>
<dbReference type="InterPro" id="IPR005467">
    <property type="entry name" value="His_kinase_dom"/>
</dbReference>
<dbReference type="InterPro" id="IPR003661">
    <property type="entry name" value="HisK_dim/P_dom"/>
</dbReference>
<evidence type="ECO:0000256" key="10">
    <source>
        <dbReference type="ARBA" id="ARBA00022989"/>
    </source>
</evidence>
<dbReference type="FunFam" id="3.40.50.2300:FF:000137">
    <property type="entry name" value="Histidine kinase 3"/>
    <property type="match status" value="1"/>
</dbReference>
<dbReference type="PROSITE" id="PS50110">
    <property type="entry name" value="RESPONSE_REGULATORY"/>
    <property type="match status" value="2"/>
</dbReference>
<comment type="subcellular location">
    <subcellularLocation>
        <location evidence="3">Endomembrane system</location>
        <topology evidence="3">Multi-pass membrane protein</topology>
    </subcellularLocation>
</comment>
<dbReference type="PROSITE" id="PS50839">
    <property type="entry name" value="CHASE"/>
    <property type="match status" value="1"/>
</dbReference>
<keyword evidence="12 14" id="KW-0472">Membrane</keyword>
<dbReference type="FunFam" id="1.10.287.130:FF:000015">
    <property type="entry name" value="Histidine kinase 4"/>
    <property type="match status" value="1"/>
</dbReference>
<dbReference type="InterPro" id="IPR001789">
    <property type="entry name" value="Sig_transdc_resp-reg_receiver"/>
</dbReference>
<comment type="function">
    <text evidence="2">Cytokinin receptor related to bacterial two-component regulators. Functions as a histidine kinase and transmits the stress signal to a downstream MAPK cascade.</text>
</comment>
<dbReference type="InterPro" id="IPR011006">
    <property type="entry name" value="CheY-like_superfamily"/>
</dbReference>
<evidence type="ECO:0000313" key="18">
    <source>
        <dbReference type="Proteomes" id="UP000504607"/>
    </source>
</evidence>
<evidence type="ECO:0000256" key="11">
    <source>
        <dbReference type="ARBA" id="ARBA00023012"/>
    </source>
</evidence>
<dbReference type="Pfam" id="PF03924">
    <property type="entry name" value="CHASE"/>
    <property type="match status" value="1"/>
</dbReference>
<evidence type="ECO:0000256" key="7">
    <source>
        <dbReference type="ARBA" id="ARBA00022692"/>
    </source>
</evidence>
<dbReference type="Pfam" id="PF00072">
    <property type="entry name" value="Response_reg"/>
    <property type="match status" value="1"/>
</dbReference>
<feature type="transmembrane region" description="Helical" evidence="14">
    <location>
        <begin position="7"/>
        <end position="30"/>
    </location>
</feature>
<dbReference type="CDD" id="cd00082">
    <property type="entry name" value="HisKA"/>
    <property type="match status" value="1"/>
</dbReference>
<dbReference type="SUPFAM" id="SSF55874">
    <property type="entry name" value="ATPase domain of HSP90 chaperone/DNA topoisomerase II/histidine kinase"/>
    <property type="match status" value="1"/>
</dbReference>
<evidence type="ECO:0000256" key="14">
    <source>
        <dbReference type="SAM" id="Phobius"/>
    </source>
</evidence>
<dbReference type="Gene3D" id="6.10.250.1190">
    <property type="match status" value="1"/>
</dbReference>
<feature type="domain" description="Response regulatory" evidence="16">
    <location>
        <begin position="876"/>
        <end position="1013"/>
    </location>
</feature>
<keyword evidence="7 14" id="KW-0812">Transmembrane</keyword>
<evidence type="ECO:0000256" key="1">
    <source>
        <dbReference type="ARBA" id="ARBA00000085"/>
    </source>
</evidence>
<feature type="transmembrane region" description="Helical" evidence="14">
    <location>
        <begin position="80"/>
        <end position="98"/>
    </location>
</feature>
<dbReference type="Pfam" id="PF24896">
    <property type="entry name" value="Receiver_CRE1"/>
    <property type="match status" value="1"/>
</dbReference>
<dbReference type="InterPro" id="IPR006189">
    <property type="entry name" value="CHASE_dom"/>
</dbReference>
<dbReference type="FunFam" id="3.30.450.350:FF:000001">
    <property type="entry name" value="Histidine kinase 4"/>
    <property type="match status" value="1"/>
</dbReference>
<comment type="catalytic activity">
    <reaction evidence="1">
        <text>ATP + protein L-histidine = ADP + protein N-phospho-L-histidine.</text>
        <dbReference type="EC" id="2.7.13.3"/>
    </reaction>
</comment>
<dbReference type="Proteomes" id="UP000504607">
    <property type="component" value="Chromosome 8"/>
</dbReference>
<feature type="domain" description="Histidine kinase" evidence="15">
    <location>
        <begin position="441"/>
        <end position="711"/>
    </location>
</feature>
<dbReference type="Gene3D" id="3.30.565.10">
    <property type="entry name" value="Histidine kinase-like ATPase, C-terminal domain"/>
    <property type="match status" value="1"/>
</dbReference>
<dbReference type="SMART" id="SM00388">
    <property type="entry name" value="HisKA"/>
    <property type="match status" value="1"/>
</dbReference>
<dbReference type="FunCoup" id="A0A6I9RJW2">
    <property type="interactions" value="459"/>
</dbReference>
<dbReference type="InterPro" id="IPR056839">
    <property type="entry name" value="Receiver_AHK4/CRE1_1st"/>
</dbReference>
<evidence type="ECO:0000313" key="19">
    <source>
        <dbReference type="RefSeq" id="XP_010927761.1"/>
    </source>
</evidence>
<dbReference type="SMART" id="SM01079">
    <property type="entry name" value="CHASE"/>
    <property type="match status" value="1"/>
</dbReference>
<dbReference type="Pfam" id="PF00512">
    <property type="entry name" value="HisKA"/>
    <property type="match status" value="1"/>
</dbReference>
<evidence type="ECO:0000256" key="12">
    <source>
        <dbReference type="ARBA" id="ARBA00023136"/>
    </source>
</evidence>
<dbReference type="CDD" id="cd06223">
    <property type="entry name" value="PRTases_typeI"/>
    <property type="match status" value="1"/>
</dbReference>
<dbReference type="Gene3D" id="3.30.450.350">
    <property type="entry name" value="CHASE domain"/>
    <property type="match status" value="1"/>
</dbReference>
<dbReference type="SUPFAM" id="SSF47384">
    <property type="entry name" value="Homodimeric domain of signal transducing histidine kinase"/>
    <property type="match status" value="1"/>
</dbReference>
<dbReference type="InterPro" id="IPR004358">
    <property type="entry name" value="Sig_transdc_His_kin-like_C"/>
</dbReference>
<evidence type="ECO:0000256" key="4">
    <source>
        <dbReference type="ARBA" id="ARBA00012438"/>
    </source>
</evidence>
<dbReference type="GO" id="GO:0005634">
    <property type="term" value="C:nucleus"/>
    <property type="evidence" value="ECO:0007669"/>
    <property type="project" value="TreeGrafter"/>
</dbReference>
<dbReference type="PANTHER" id="PTHR43719:SF73">
    <property type="entry name" value="HISTIDINE KINASE 3"/>
    <property type="match status" value="1"/>
</dbReference>
<keyword evidence="9" id="KW-0932">Cytokinin signaling pathway</keyword>
<dbReference type="Pfam" id="PF02518">
    <property type="entry name" value="HATPase_c"/>
    <property type="match status" value="1"/>
</dbReference>
<dbReference type="PANTHER" id="PTHR43719">
    <property type="entry name" value="TWO-COMPONENT HISTIDINE KINASE"/>
    <property type="match status" value="1"/>
</dbReference>
<dbReference type="KEGG" id="egu:105049722"/>
<keyword evidence="18" id="KW-1185">Reference proteome</keyword>
<dbReference type="GO" id="GO:0000155">
    <property type="term" value="F:phosphorelay sensor kinase activity"/>
    <property type="evidence" value="ECO:0007669"/>
    <property type="project" value="InterPro"/>
</dbReference>
<dbReference type="InterPro" id="IPR042240">
    <property type="entry name" value="CHASE_sf"/>
</dbReference>
<dbReference type="CDD" id="cd17546">
    <property type="entry name" value="REC_hyHK_CKI1_RcsC-like"/>
    <property type="match status" value="1"/>
</dbReference>
<evidence type="ECO:0000256" key="5">
    <source>
        <dbReference type="ARBA" id="ARBA00022553"/>
    </source>
</evidence>
<dbReference type="EC" id="2.7.13.3" evidence="4"/>
<dbReference type="AlphaFoldDB" id="A0A6I9RJW2"/>
<sequence length="1021" mass="115529">MHLGLDLVLLFLMVCWWLFSEIPMTCIIYADIMERKAAFLGDKSKLWLGDKFLPRGWKSHLYNHYFGSKKVRETWWRKLLILWVVGWFLVSLWIFWLMNSQAVEKSRETLASMCDERARMLQDQFNVSMNHLQALAILVSTFHHSKEPSAIDQMTFARYAERTAFERPLTSGVAYAVKVLHSEREEFERQQGWTIKRMDYTEQSPARNDDSFPETQEISPAQDEYAPVIFAQDTYKHVISVDMLSGKEDRENILRARKSGKGVLTAPFQLLKSKRLGVILTYAVYKREIPSNATPVERIQAAIGYLGGIFDIEALVDKLLHQLASKQSIIVNVYDTTNPDEPIRMYGPNMTGTGIYHNSTLHFGDPLRKHEMHCRFKYKPPLPWLAITTSIGALVIALLIGYIFHATVNRIAKVEDDYREMMELKKRAEAADVAKSQFLATVSHEIRTPMNGVLGMLQMLMDTDLDITQQDYVRTAQESGKALVSLINEVLDQAKIESGKLELEAVRFDLRAVLDDVLSLFYGKSQEKGIELAVFVSDQVPEFLVGDSGRIRQIITNLMGNSIKFTEKGHIYVTVHLVEEMMNSLEVETEAQPVNTLSGFPVVDRRRSWESFKIFNQDLSMTELSFLSTSSDPINLIISVEDTGVGIPQEAQCRVFTPFMQVGPSISRIHGGTGIGLSISKCLVSLMKGEIGFVSEPQIGSTFTFTAILTRTCNNSNEYKSSEFQGMTALVVDHRPARAKVTRYHLRRLGIHAELASDLNQVLPRITNGTLMVNMVLVDKETWLKDANLWPLFISKLRKDDQTNIPKLFLLTNPSSSPKNSPASSAEYFSTTIMKPLRASMLQVSLHRAMGGGDRDNCRNGGVPRLSLHNLLHGKHILVVDDNIVNLRVAAGALKKYGAEVTCAESGKKAIAMLKPPHKFDACFMDIQMPEMDGFEATKRIREMENDLNDRIQHGEVSLEAYGNVLHWQTPILAMTADVIQATQEECLRCGMDGYVSKPFEGEQLYREVARFFKTTMKKTQ</sequence>
<evidence type="ECO:0000259" key="17">
    <source>
        <dbReference type="PROSITE" id="PS50839"/>
    </source>
</evidence>